<dbReference type="Proteomes" id="UP000001631">
    <property type="component" value="Unassembled WGS sequence"/>
</dbReference>
<keyword evidence="2" id="KW-1185">Reference proteome</keyword>
<dbReference type="EMBL" id="GG663363">
    <property type="protein sequence ID" value="EEH11612.1"/>
    <property type="molecule type" value="Genomic_DNA"/>
</dbReference>
<organism evidence="1 2">
    <name type="scientific">Ajellomyces capsulatus (strain G186AR / H82 / ATCC MYA-2454 / RMSCC 2432)</name>
    <name type="common">Darling's disease fungus</name>
    <name type="synonym">Histoplasma capsulatum</name>
    <dbReference type="NCBI Taxonomy" id="447093"/>
    <lineage>
        <taxon>Eukaryota</taxon>
        <taxon>Fungi</taxon>
        <taxon>Dikarya</taxon>
        <taxon>Ascomycota</taxon>
        <taxon>Pezizomycotina</taxon>
        <taxon>Eurotiomycetes</taxon>
        <taxon>Eurotiomycetidae</taxon>
        <taxon>Onygenales</taxon>
        <taxon>Ajellomycetaceae</taxon>
        <taxon>Histoplasma</taxon>
    </lineage>
</organism>
<reference evidence="1" key="1">
    <citation type="submission" date="2009-02" db="EMBL/GenBank/DDBJ databases">
        <title>The Genome Sequence of Ajellomyces capsulatus strain G186AR.</title>
        <authorList>
            <consortium name="The Broad Institute Genome Sequencing Platform"/>
            <person name="Champion M."/>
            <person name="Cuomo C."/>
            <person name="Ma L.-J."/>
            <person name="Henn M.R."/>
            <person name="Sil A."/>
            <person name="Goldman B."/>
            <person name="Young S.K."/>
            <person name="Kodira C.D."/>
            <person name="Zeng Q."/>
            <person name="Koehrsen M."/>
            <person name="Alvarado L."/>
            <person name="Berlin A."/>
            <person name="Borenstein D."/>
            <person name="Chen Z."/>
            <person name="Engels R."/>
            <person name="Freedman E."/>
            <person name="Gellesch M."/>
            <person name="Goldberg J."/>
            <person name="Griggs A."/>
            <person name="Gujja S."/>
            <person name="Heiman D."/>
            <person name="Hepburn T."/>
            <person name="Howarth C."/>
            <person name="Jen D."/>
            <person name="Larson L."/>
            <person name="Lewis B."/>
            <person name="Mehta T."/>
            <person name="Park D."/>
            <person name="Pearson M."/>
            <person name="Roberts A."/>
            <person name="Saif S."/>
            <person name="Shea T."/>
            <person name="Shenoy N."/>
            <person name="Sisk P."/>
            <person name="Stolte C."/>
            <person name="Sykes S."/>
            <person name="Walk T."/>
            <person name="White J."/>
            <person name="Yandava C."/>
            <person name="Klein B."/>
            <person name="McEwen J.G."/>
            <person name="Puccia R."/>
            <person name="Goldman G.H."/>
            <person name="Felipe M.S."/>
            <person name="Nino-Vega G."/>
            <person name="San-Blas G."/>
            <person name="Taylor J."/>
            <person name="Mendoza L."/>
            <person name="Galagan J."/>
            <person name="Nusbaum C."/>
            <person name="Birren B."/>
        </authorList>
    </citation>
    <scope>NUCLEOTIDE SEQUENCE</scope>
    <source>
        <strain evidence="1">G186AR</strain>
    </source>
</reference>
<accession>C0ND71</accession>
<evidence type="ECO:0000313" key="2">
    <source>
        <dbReference type="Proteomes" id="UP000001631"/>
    </source>
</evidence>
<dbReference type="RefSeq" id="XP_045292092.1">
    <property type="nucleotide sequence ID" value="XM_045428117.1"/>
</dbReference>
<sequence length="215" mass="24949">MDYPFHFQSSQWCERLASETSRSDVVYIYHLRTHSPSNTSLQSTMGLIPISIRWNRQESQTACSLFVVKLPPLQDLAAFPADWISQPWIVEAQILCFGARYAIDFDCAVLKIDQRIGMQMDFSSWIMDYGCDWVIEKHNIPLMCHFCYLNSVFRDSDARYEMEWISMVHSQVQWQVIPDLIRVTSKEATTRNTIVAVSNRVAIAQKGKQWTTKPV</sequence>
<dbReference type="AlphaFoldDB" id="C0ND71"/>
<name>C0ND71_AJECG</name>
<dbReference type="VEuPathDB" id="FungiDB:I7I50_03107"/>
<dbReference type="GeneID" id="69034084"/>
<gene>
    <name evidence="1" type="ORF">HCBG_01067</name>
</gene>
<protein>
    <submittedName>
        <fullName evidence="1">Uncharacterized protein</fullName>
    </submittedName>
</protein>
<dbReference type="HOGENOM" id="CLU_1282910_0_0_1"/>
<dbReference type="InParanoid" id="C0ND71"/>
<proteinExistence type="predicted"/>
<evidence type="ECO:0000313" key="1">
    <source>
        <dbReference type="EMBL" id="EEH11612.1"/>
    </source>
</evidence>